<feature type="transmembrane region" description="Helical" evidence="6">
    <location>
        <begin position="215"/>
        <end position="236"/>
    </location>
</feature>
<feature type="compositionally biased region" description="Basic and acidic residues" evidence="5">
    <location>
        <begin position="334"/>
        <end position="343"/>
    </location>
</feature>
<evidence type="ECO:0000256" key="4">
    <source>
        <dbReference type="ARBA" id="ARBA00023136"/>
    </source>
</evidence>
<keyword evidence="4 6" id="KW-0472">Membrane</keyword>
<dbReference type="InterPro" id="IPR000620">
    <property type="entry name" value="EamA_dom"/>
</dbReference>
<dbReference type="OrthoDB" id="17861at2157"/>
<feature type="domain" description="EamA" evidence="7">
    <location>
        <begin position="151"/>
        <end position="286"/>
    </location>
</feature>
<dbReference type="Proteomes" id="UP000766904">
    <property type="component" value="Unassembled WGS sequence"/>
</dbReference>
<feature type="transmembrane region" description="Helical" evidence="6">
    <location>
        <begin position="67"/>
        <end position="88"/>
    </location>
</feature>
<sequence>MTKVQNMMLFGVLAVVWGSGFTAIEIGLDSLPPLLFGALRFDIAALVFFGLVVASRAQWLPRTRDDVGLVLTTGILLIGVHFALLFLGQSYVTSGVAAIVLSFTPIVTPALALKLLPAERVRAMDVLGLLVGFAGVIAIATAGGSFGGRLIGVVLLLAAAVAFALGSVLTQRLSRTLPLVSLQAWSMLVGAATLHATSHLHPLESVSGVDWTASALAAILYLGIVCTVGGFLLYFMLLDRIGATNSNLISYATPIVAAVFGMAVLGEPITGTMVLGFALIVVGFALCKIRPLWKLTRTVQRSRQTPPVPGTATVRVHGNDYSRTYHGTSSPPHTRAEHPIADD</sequence>
<evidence type="ECO:0000256" key="6">
    <source>
        <dbReference type="SAM" id="Phobius"/>
    </source>
</evidence>
<evidence type="ECO:0000256" key="1">
    <source>
        <dbReference type="ARBA" id="ARBA00004141"/>
    </source>
</evidence>
<keyword evidence="9" id="KW-1185">Reference proteome</keyword>
<protein>
    <submittedName>
        <fullName evidence="8">EamA family transporter</fullName>
    </submittedName>
</protein>
<feature type="transmembrane region" description="Helical" evidence="6">
    <location>
        <begin position="176"/>
        <end position="195"/>
    </location>
</feature>
<keyword evidence="2 6" id="KW-0812">Transmembrane</keyword>
<feature type="transmembrane region" description="Helical" evidence="6">
    <location>
        <begin position="34"/>
        <end position="55"/>
    </location>
</feature>
<dbReference type="RefSeq" id="WP_148856970.1">
    <property type="nucleotide sequence ID" value="NZ_PHNJ01000002.1"/>
</dbReference>
<dbReference type="InterPro" id="IPR050638">
    <property type="entry name" value="AA-Vitamin_Transporters"/>
</dbReference>
<feature type="domain" description="EamA" evidence="7">
    <location>
        <begin position="8"/>
        <end position="140"/>
    </location>
</feature>
<keyword evidence="3 6" id="KW-1133">Transmembrane helix</keyword>
<evidence type="ECO:0000256" key="5">
    <source>
        <dbReference type="SAM" id="MobiDB-lite"/>
    </source>
</evidence>
<feature type="region of interest" description="Disordered" evidence="5">
    <location>
        <begin position="322"/>
        <end position="343"/>
    </location>
</feature>
<dbReference type="GO" id="GO:0016020">
    <property type="term" value="C:membrane"/>
    <property type="evidence" value="ECO:0007669"/>
    <property type="project" value="UniProtKB-SubCell"/>
</dbReference>
<feature type="transmembrane region" description="Helical" evidence="6">
    <location>
        <begin position="94"/>
        <end position="113"/>
    </location>
</feature>
<feature type="transmembrane region" description="Helical" evidence="6">
    <location>
        <begin position="272"/>
        <end position="293"/>
    </location>
</feature>
<feature type="transmembrane region" description="Helical" evidence="6">
    <location>
        <begin position="150"/>
        <end position="169"/>
    </location>
</feature>
<comment type="subcellular location">
    <subcellularLocation>
        <location evidence="1">Membrane</location>
        <topology evidence="1">Multi-pass membrane protein</topology>
    </subcellularLocation>
</comment>
<name>A0A8J8Q3P4_9EURY</name>
<dbReference type="AlphaFoldDB" id="A0A8J8Q3P4"/>
<evidence type="ECO:0000313" key="9">
    <source>
        <dbReference type="Proteomes" id="UP000766904"/>
    </source>
</evidence>
<reference evidence="8" key="1">
    <citation type="submission" date="2017-11" db="EMBL/GenBank/DDBJ databases">
        <authorList>
            <person name="Kajale S.C."/>
            <person name="Sharma A."/>
        </authorList>
    </citation>
    <scope>NUCLEOTIDE SEQUENCE</scope>
    <source>
        <strain evidence="8">LS1_42</strain>
    </source>
</reference>
<feature type="compositionally biased region" description="Polar residues" evidence="5">
    <location>
        <begin position="322"/>
        <end position="332"/>
    </location>
</feature>
<evidence type="ECO:0000259" key="7">
    <source>
        <dbReference type="Pfam" id="PF00892"/>
    </source>
</evidence>
<gene>
    <name evidence="8" type="ORF">CV102_06010</name>
</gene>
<dbReference type="SUPFAM" id="SSF103481">
    <property type="entry name" value="Multidrug resistance efflux transporter EmrE"/>
    <property type="match status" value="2"/>
</dbReference>
<organism evidence="8 9">
    <name type="scientific">Natronococcus pandeyae</name>
    <dbReference type="NCBI Taxonomy" id="2055836"/>
    <lineage>
        <taxon>Archaea</taxon>
        <taxon>Methanobacteriati</taxon>
        <taxon>Methanobacteriota</taxon>
        <taxon>Stenosarchaea group</taxon>
        <taxon>Halobacteria</taxon>
        <taxon>Halobacteriales</taxon>
        <taxon>Natrialbaceae</taxon>
        <taxon>Natronococcus</taxon>
    </lineage>
</organism>
<proteinExistence type="predicted"/>
<feature type="transmembrane region" description="Helical" evidence="6">
    <location>
        <begin position="7"/>
        <end position="28"/>
    </location>
</feature>
<evidence type="ECO:0000256" key="2">
    <source>
        <dbReference type="ARBA" id="ARBA00022692"/>
    </source>
</evidence>
<accession>A0A8J8Q3P4</accession>
<dbReference type="InterPro" id="IPR037185">
    <property type="entry name" value="EmrE-like"/>
</dbReference>
<dbReference type="PANTHER" id="PTHR32322:SF2">
    <property type="entry name" value="EAMA DOMAIN-CONTAINING PROTEIN"/>
    <property type="match status" value="1"/>
</dbReference>
<feature type="transmembrane region" description="Helical" evidence="6">
    <location>
        <begin position="248"/>
        <end position="266"/>
    </location>
</feature>
<comment type="caution">
    <text evidence="8">The sequence shown here is derived from an EMBL/GenBank/DDBJ whole genome shotgun (WGS) entry which is preliminary data.</text>
</comment>
<evidence type="ECO:0000313" key="8">
    <source>
        <dbReference type="EMBL" id="TYL39836.1"/>
    </source>
</evidence>
<dbReference type="EMBL" id="PHNJ01000002">
    <property type="protein sequence ID" value="TYL39836.1"/>
    <property type="molecule type" value="Genomic_DNA"/>
</dbReference>
<evidence type="ECO:0000256" key="3">
    <source>
        <dbReference type="ARBA" id="ARBA00022989"/>
    </source>
</evidence>
<dbReference type="PANTHER" id="PTHR32322">
    <property type="entry name" value="INNER MEMBRANE TRANSPORTER"/>
    <property type="match status" value="1"/>
</dbReference>
<feature type="transmembrane region" description="Helical" evidence="6">
    <location>
        <begin position="125"/>
        <end position="144"/>
    </location>
</feature>
<dbReference type="Pfam" id="PF00892">
    <property type="entry name" value="EamA"/>
    <property type="match status" value="2"/>
</dbReference>